<dbReference type="RefSeq" id="WP_144349488.1">
    <property type="nucleotide sequence ID" value="NZ_CP036259.1"/>
</dbReference>
<dbReference type="FunFam" id="3.30.559.30:FF:000006">
    <property type="entry name" value="Yersiniabactin polyketide/non-ribosomal peptide synthetase"/>
    <property type="match status" value="1"/>
</dbReference>
<dbReference type="InterPro" id="IPR041464">
    <property type="entry name" value="TubC_N"/>
</dbReference>
<evidence type="ECO:0000256" key="4">
    <source>
        <dbReference type="ARBA" id="ARBA00022598"/>
    </source>
</evidence>
<dbReference type="OrthoDB" id="9765680at2"/>
<keyword evidence="8" id="KW-1185">Reference proteome</keyword>
<dbReference type="KEGG" id="sted:SPTER_12050"/>
<dbReference type="PANTHER" id="PTHR45527">
    <property type="entry name" value="NONRIBOSOMAL PEPTIDE SYNTHETASE"/>
    <property type="match status" value="1"/>
</dbReference>
<keyword evidence="2" id="KW-0596">Phosphopantetheine</keyword>
<organism evidence="7 8">
    <name type="scientific">Sporomusa termitida</name>
    <dbReference type="NCBI Taxonomy" id="2377"/>
    <lineage>
        <taxon>Bacteria</taxon>
        <taxon>Bacillati</taxon>
        <taxon>Bacillota</taxon>
        <taxon>Negativicutes</taxon>
        <taxon>Selenomonadales</taxon>
        <taxon>Sporomusaceae</taxon>
        <taxon>Sporomusa</taxon>
    </lineage>
</organism>
<dbReference type="SUPFAM" id="SSF52777">
    <property type="entry name" value="CoA-dependent acyltransferases"/>
    <property type="match status" value="2"/>
</dbReference>
<keyword evidence="3" id="KW-0597">Phosphoprotein</keyword>
<dbReference type="Gene3D" id="3.30.559.30">
    <property type="entry name" value="Nonribosomal peptide synthetase, condensation domain"/>
    <property type="match status" value="1"/>
</dbReference>
<dbReference type="InterPro" id="IPR057737">
    <property type="entry name" value="Condensation_MtbB-like"/>
</dbReference>
<feature type="domain" description="Condensation" evidence="5">
    <location>
        <begin position="106"/>
        <end position="507"/>
    </location>
</feature>
<dbReference type="Pfam" id="PF00668">
    <property type="entry name" value="Condensation"/>
    <property type="match status" value="1"/>
</dbReference>
<dbReference type="InterPro" id="IPR044894">
    <property type="entry name" value="TubC_N_sf"/>
</dbReference>
<evidence type="ECO:0000313" key="7">
    <source>
        <dbReference type="EMBL" id="QDR79903.1"/>
    </source>
</evidence>
<dbReference type="FunFam" id="3.30.559.10:FF:000023">
    <property type="entry name" value="Non-ribosomal peptide synthetase"/>
    <property type="match status" value="1"/>
</dbReference>
<dbReference type="EMBL" id="CP036259">
    <property type="protein sequence ID" value="QDR79903.1"/>
    <property type="molecule type" value="Genomic_DNA"/>
</dbReference>
<evidence type="ECO:0000259" key="5">
    <source>
        <dbReference type="Pfam" id="PF00668"/>
    </source>
</evidence>
<dbReference type="EC" id="6.3.2.-" evidence="7"/>
<dbReference type="GO" id="GO:0043041">
    <property type="term" value="P:amino acid activation for nonribosomal peptide biosynthetic process"/>
    <property type="evidence" value="ECO:0007669"/>
    <property type="project" value="TreeGrafter"/>
</dbReference>
<accession>A0A517DRB7</accession>
<comment type="cofactor">
    <cofactor evidence="1">
        <name>pantetheine 4'-phosphate</name>
        <dbReference type="ChEBI" id="CHEBI:47942"/>
    </cofactor>
</comment>
<protein>
    <submittedName>
        <fullName evidence="7">Phenyloxazoline synthase MbtB</fullName>
        <ecNumber evidence="7">6.3.2.-</ecNumber>
    </submittedName>
</protein>
<dbReference type="PANTHER" id="PTHR45527:SF10">
    <property type="entry name" value="PYOCHELIN SYNTHASE PCHF"/>
    <property type="match status" value="1"/>
</dbReference>
<evidence type="ECO:0000259" key="6">
    <source>
        <dbReference type="Pfam" id="PF18563"/>
    </source>
</evidence>
<evidence type="ECO:0000256" key="1">
    <source>
        <dbReference type="ARBA" id="ARBA00001957"/>
    </source>
</evidence>
<dbReference type="Gene3D" id="1.10.10.1830">
    <property type="entry name" value="Non-ribosomal peptide synthase, adenylation domain"/>
    <property type="match status" value="1"/>
</dbReference>
<dbReference type="GO" id="GO:0016874">
    <property type="term" value="F:ligase activity"/>
    <property type="evidence" value="ECO:0007669"/>
    <property type="project" value="UniProtKB-KW"/>
</dbReference>
<evidence type="ECO:0000256" key="2">
    <source>
        <dbReference type="ARBA" id="ARBA00022450"/>
    </source>
</evidence>
<dbReference type="GO" id="GO:0031177">
    <property type="term" value="F:phosphopantetheine binding"/>
    <property type="evidence" value="ECO:0007669"/>
    <property type="project" value="TreeGrafter"/>
</dbReference>
<feature type="domain" description="TubC N-terminal docking" evidence="6">
    <location>
        <begin position="5"/>
        <end position="54"/>
    </location>
</feature>
<dbReference type="AlphaFoldDB" id="A0A517DRB7"/>
<dbReference type="GO" id="GO:0005737">
    <property type="term" value="C:cytoplasm"/>
    <property type="evidence" value="ECO:0007669"/>
    <property type="project" value="TreeGrafter"/>
</dbReference>
<gene>
    <name evidence="7" type="primary">mbtB_2</name>
    <name evidence="7" type="ORF">SPTER_12050</name>
</gene>
<proteinExistence type="predicted"/>
<dbReference type="InterPro" id="IPR001242">
    <property type="entry name" value="Condensation_dom"/>
</dbReference>
<evidence type="ECO:0000313" key="8">
    <source>
        <dbReference type="Proteomes" id="UP000320776"/>
    </source>
</evidence>
<dbReference type="GO" id="GO:0044550">
    <property type="term" value="P:secondary metabolite biosynthetic process"/>
    <property type="evidence" value="ECO:0007669"/>
    <property type="project" value="TreeGrafter"/>
</dbReference>
<dbReference type="Proteomes" id="UP000320776">
    <property type="component" value="Chromosome"/>
</dbReference>
<reference evidence="7 8" key="1">
    <citation type="submission" date="2019-02" db="EMBL/GenBank/DDBJ databases">
        <title>Closed genome of Sporomusa termitida DSM 4440.</title>
        <authorList>
            <person name="Poehlein A."/>
            <person name="Daniel R."/>
        </authorList>
    </citation>
    <scope>NUCLEOTIDE SEQUENCE [LARGE SCALE GENOMIC DNA]</scope>
    <source>
        <strain evidence="7 8">DSM 4440</strain>
    </source>
</reference>
<dbReference type="Gene3D" id="3.30.559.10">
    <property type="entry name" value="Chloramphenicol acetyltransferase-like domain"/>
    <property type="match status" value="1"/>
</dbReference>
<dbReference type="GO" id="GO:0008610">
    <property type="term" value="P:lipid biosynthetic process"/>
    <property type="evidence" value="ECO:0007669"/>
    <property type="project" value="UniProtKB-ARBA"/>
</dbReference>
<dbReference type="CDD" id="cd19535">
    <property type="entry name" value="Cyc_NRPS"/>
    <property type="match status" value="1"/>
</dbReference>
<dbReference type="Pfam" id="PF18563">
    <property type="entry name" value="TubC_N"/>
    <property type="match status" value="1"/>
</dbReference>
<dbReference type="InterPro" id="IPR023213">
    <property type="entry name" value="CAT-like_dom_sf"/>
</dbReference>
<keyword evidence="4 7" id="KW-0436">Ligase</keyword>
<name>A0A517DRB7_9FIRM</name>
<sequence>MVMAEIIDRYKALGVQLWADDGQLRFRAPAGVLNEQRVAELRSYKEALIKHLQEPEQSTVQADPFNRYMPFPLTDIQAAYLIGRKDDYALGGVGCHGYVELSMPVMDKARLEKAWHLLINRHDMLRAVVFAQGYQQVRSEITLPSLPMQDVRGANPVQVQAAIQQVREELSNRQYIPDQWPLYELFLTTIDDTSILHVSIDMLIADFVSINIILAELNHFYHQPERPLPKLDITYRDLLLYQQARQKQPAVKARKERDRQYWLARIDQMPEAPALPLADRQVDMQKAAFERHPFWLEQNKWTALCRQAGKKKITPASAVLGAFAEVIGLWSGQPDFCINITILNRPDLHPQINRIIGDFTEVNVLQVSPAAGSTYAERIQALQQRLWLDMEHRSFSGIEVLRELRRRRNKSVIIPVVYTSTIGAGTVVPKEGELMRNARLTYGITQTPQVWIDCQVSEQAGELHLNWDVRRGIFPEGMIEEAFTFFKHLLAEMVADEQVWRNQTPLTPPASAGQRYAAEFYKENCL</sequence>
<evidence type="ECO:0000256" key="3">
    <source>
        <dbReference type="ARBA" id="ARBA00022553"/>
    </source>
</evidence>